<dbReference type="SUPFAM" id="SSF143597">
    <property type="entry name" value="YojJ-like"/>
    <property type="match status" value="1"/>
</dbReference>
<evidence type="ECO:0000256" key="1">
    <source>
        <dbReference type="ARBA" id="ARBA00000877"/>
    </source>
</evidence>
<dbReference type="Pfam" id="PF02457">
    <property type="entry name" value="DAC"/>
    <property type="match status" value="1"/>
</dbReference>
<evidence type="ECO:0000256" key="4">
    <source>
        <dbReference type="ARBA" id="ARBA00022741"/>
    </source>
</evidence>
<evidence type="ECO:0000256" key="5">
    <source>
        <dbReference type="ARBA" id="ARBA00022840"/>
    </source>
</evidence>
<keyword evidence="4" id="KW-0547">Nucleotide-binding</keyword>
<keyword evidence="2" id="KW-0808">Transferase</keyword>
<organism evidence="7 8">
    <name type="scientific">Desulfuromonas versatilis</name>
    <dbReference type="NCBI Taxonomy" id="2802975"/>
    <lineage>
        <taxon>Bacteria</taxon>
        <taxon>Pseudomonadati</taxon>
        <taxon>Thermodesulfobacteriota</taxon>
        <taxon>Desulfuromonadia</taxon>
        <taxon>Desulfuromonadales</taxon>
        <taxon>Desulfuromonadaceae</taxon>
        <taxon>Desulfuromonas</taxon>
    </lineage>
</organism>
<evidence type="ECO:0000256" key="2">
    <source>
        <dbReference type="ARBA" id="ARBA00022679"/>
    </source>
</evidence>
<dbReference type="EMBL" id="AP024355">
    <property type="protein sequence ID" value="BCR06239.1"/>
    <property type="molecule type" value="Genomic_DNA"/>
</dbReference>
<dbReference type="Pfam" id="PF21755">
    <property type="entry name" value="DacZ_P"/>
    <property type="match status" value="1"/>
</dbReference>
<evidence type="ECO:0000256" key="3">
    <source>
        <dbReference type="ARBA" id="ARBA00022695"/>
    </source>
</evidence>
<dbReference type="InterPro" id="IPR048544">
    <property type="entry name" value="DacZ_P"/>
</dbReference>
<dbReference type="Proteomes" id="UP001319827">
    <property type="component" value="Chromosome"/>
</dbReference>
<keyword evidence="3" id="KW-0548">Nucleotidyltransferase</keyword>
<reference evidence="7 8" key="1">
    <citation type="journal article" date="2016" name="C (Basel)">
        <title>Selective Growth of and Electricity Production by Marine Exoelectrogenic Bacteria in Self-Aggregated Hydrogel of Microbially Reduced Graphene Oxide.</title>
        <authorList>
            <person name="Yoshida N."/>
            <person name="Goto Y."/>
            <person name="Miyata Y."/>
        </authorList>
    </citation>
    <scope>NUCLEOTIDE SEQUENCE [LARGE SCALE GENOMIC DNA]</scope>
    <source>
        <strain evidence="7 8">NIT-T3</strain>
    </source>
</reference>
<evidence type="ECO:0000313" key="8">
    <source>
        <dbReference type="Proteomes" id="UP001319827"/>
    </source>
</evidence>
<dbReference type="InterPro" id="IPR014499">
    <property type="entry name" value="DAC_DacZ"/>
</dbReference>
<proteinExistence type="inferred from homology"/>
<protein>
    <recommendedName>
        <fullName evidence="6">DAC domain-containing protein</fullName>
    </recommendedName>
</protein>
<evidence type="ECO:0000259" key="6">
    <source>
        <dbReference type="PROSITE" id="PS51794"/>
    </source>
</evidence>
<dbReference type="Gene3D" id="3.40.1700.10">
    <property type="entry name" value="DNA integrity scanning protein, DisA, N-terminal domain"/>
    <property type="match status" value="1"/>
</dbReference>
<reference evidence="7 8" key="2">
    <citation type="journal article" date="2021" name="Int. J. Syst. Evol. Microbiol.">
        <title>Isolation and Polyphasic Characterization of Desulfuromonas versatilis sp. Nov., an Electrogenic Bacteria Capable of Versatile Metabolism Isolated from a Graphene Oxide-Reducing Enrichment Culture.</title>
        <authorList>
            <person name="Xie L."/>
            <person name="Yoshida N."/>
            <person name="Ishii S."/>
            <person name="Meng L."/>
        </authorList>
    </citation>
    <scope>NUCLEOTIDE SEQUENCE [LARGE SCALE GENOMIC DNA]</scope>
    <source>
        <strain evidence="7 8">NIT-T3</strain>
    </source>
</reference>
<dbReference type="PANTHER" id="PTHR34185:SF1">
    <property type="entry name" value="DIADENYLATE CYCLASE"/>
    <property type="match status" value="1"/>
</dbReference>
<dbReference type="InterPro" id="IPR050338">
    <property type="entry name" value="DisA"/>
</dbReference>
<dbReference type="HAMAP" id="MF_00840">
    <property type="entry name" value="DacZ"/>
    <property type="match status" value="1"/>
</dbReference>
<name>A0ABM8HW51_9BACT</name>
<accession>A0ABM8HW51</accession>
<dbReference type="PROSITE" id="PS51794">
    <property type="entry name" value="DAC"/>
    <property type="match status" value="1"/>
</dbReference>
<dbReference type="RefSeq" id="WP_221249609.1">
    <property type="nucleotide sequence ID" value="NZ_AP024355.1"/>
</dbReference>
<evidence type="ECO:0000313" key="7">
    <source>
        <dbReference type="EMBL" id="BCR06239.1"/>
    </source>
</evidence>
<feature type="domain" description="DAC" evidence="6">
    <location>
        <begin position="124"/>
        <end position="288"/>
    </location>
</feature>
<keyword evidence="5" id="KW-0067">ATP-binding</keyword>
<dbReference type="InterPro" id="IPR003390">
    <property type="entry name" value="DNA_integrity_scan_DisA_N"/>
</dbReference>
<dbReference type="PANTHER" id="PTHR34185">
    <property type="entry name" value="DIADENYLATE CYCLASE"/>
    <property type="match status" value="1"/>
</dbReference>
<comment type="catalytic activity">
    <reaction evidence="1">
        <text>2 ATP = 3',3'-c-di-AMP + 2 diphosphate</text>
        <dbReference type="Rhea" id="RHEA:35655"/>
        <dbReference type="ChEBI" id="CHEBI:30616"/>
        <dbReference type="ChEBI" id="CHEBI:33019"/>
        <dbReference type="ChEBI" id="CHEBI:71500"/>
        <dbReference type="EC" id="2.7.7.85"/>
    </reaction>
</comment>
<sequence>MDVTKKILRNALGMARALKARAILVYADVFAGVAELAAFLEESAGQMVVVVTRERETYQRLKETSAQVILVPAVRLTRLGQIKIAVLLGLSRSIFEQGDRLICLTGISADQAVDTMVFLEVGEEYEIFSMGEHDGEGAQVNPLVFERVLDIAVALGSQGREGKPVGTIFVLGDTENVLTHSTPLVLNPFHGHSEEKRNVLDPALTETVKEFSAIDGAFVIRGDGLIEAAGVYLKPSEFGEQLPWGLGTRHKSAAGITATTSAVAVAVSASTGTVTVFRNGKILIEVERLKPIGSISTGKGEA</sequence>
<gene>
    <name evidence="7" type="ORF">DESUT3_33080</name>
</gene>
<dbReference type="InterPro" id="IPR036888">
    <property type="entry name" value="DNA_integrity_DisA_N_sf"/>
</dbReference>
<keyword evidence="8" id="KW-1185">Reference proteome</keyword>